<reference evidence="1 2" key="1">
    <citation type="submission" date="2017-12" db="EMBL/GenBank/DDBJ databases">
        <title>Genome Sequence of a Multidrug-Resistant Candida haemulonii Isolate from a Patient with Chronic Leg Ulcers in Israel.</title>
        <authorList>
            <person name="Chow N.A."/>
            <person name="Gade L."/>
            <person name="Batra D."/>
            <person name="Rowe L.A."/>
            <person name="Ben-Ami R."/>
            <person name="Loparev V.N."/>
            <person name="Litvintseva A.P."/>
        </authorList>
    </citation>
    <scope>NUCLEOTIDE SEQUENCE [LARGE SCALE GENOMIC DNA]</scope>
    <source>
        <strain evidence="1 2">B11899</strain>
    </source>
</reference>
<accession>A0A2V1ALZ7</accession>
<dbReference type="STRING" id="45357.A0A2V1ALZ7"/>
<protein>
    <submittedName>
        <fullName evidence="1">Uncharacterized protein</fullName>
    </submittedName>
</protein>
<evidence type="ECO:0000313" key="1">
    <source>
        <dbReference type="EMBL" id="PVH18694.1"/>
    </source>
</evidence>
<dbReference type="GeneID" id="37006311"/>
<name>A0A2V1ALZ7_9ASCO</name>
<proteinExistence type="predicted"/>
<dbReference type="VEuPathDB" id="FungiDB:CXQ85_000980"/>
<comment type="caution">
    <text evidence="1">The sequence shown here is derived from an EMBL/GenBank/DDBJ whole genome shotgun (WGS) entry which is preliminary data.</text>
</comment>
<dbReference type="AlphaFoldDB" id="A0A2V1ALZ7"/>
<dbReference type="OrthoDB" id="4095311at2759"/>
<keyword evidence="2" id="KW-1185">Reference proteome</keyword>
<sequence length="510" mass="56763">MELQEIQQSLAQKGNAAEALNSLGSLLREESWRNNDEVKPLITEALGLLGTDEIIDLEVLRVLVNFTADNDENRRILAGEEGFWDWVAGALEKPGSVSERTLILMTQFIHNVNEADAPAFTALLGDFRESLVELVGQEVSEQAVEILSELSEKVLWETSQEEATQLVNQMKDEFEEFDEELQLYFSLLFFKLTKSDTLQFDPHATLGLFDKVAQGDDTSRIKRYLFAGHGNIFSQPSYDNWANVEKSIDFSVGEADPYAASAVAIDIGNCVKSENDQNRLIALIDEKVGLQTFITALLGRPFSDVVQYQCIHCFTNILQPHTAALILQNWHHLGRMVKAVLDNAQFYPEIAALMSKFSKKLAKSVETGPEHKELWRLFAEGAAEEVLLSLLQNEKALSLVDDEILQPAFLKALFRVPQQVDVMVLLDQLRAQAVFLHGTAPEQFSSALTESYTEFFTSLSAASSDHKDGPGWNVVANNAKFVAASGAKYFESSQEAVAISQDFVRTINSA</sequence>
<organism evidence="1 2">
    <name type="scientific">Candidozyma haemuli</name>
    <dbReference type="NCBI Taxonomy" id="45357"/>
    <lineage>
        <taxon>Eukaryota</taxon>
        <taxon>Fungi</taxon>
        <taxon>Dikarya</taxon>
        <taxon>Ascomycota</taxon>
        <taxon>Saccharomycotina</taxon>
        <taxon>Pichiomycetes</taxon>
        <taxon>Metschnikowiaceae</taxon>
        <taxon>Candidozyma</taxon>
    </lineage>
</organism>
<dbReference type="SUPFAM" id="SSF48371">
    <property type="entry name" value="ARM repeat"/>
    <property type="match status" value="1"/>
</dbReference>
<gene>
    <name evidence="1" type="ORF">CXQ85_000980</name>
</gene>
<evidence type="ECO:0000313" key="2">
    <source>
        <dbReference type="Proteomes" id="UP000244309"/>
    </source>
</evidence>
<dbReference type="Proteomes" id="UP000244309">
    <property type="component" value="Unassembled WGS sequence"/>
</dbReference>
<dbReference type="InterPro" id="IPR016024">
    <property type="entry name" value="ARM-type_fold"/>
</dbReference>
<dbReference type="RefSeq" id="XP_025339634.1">
    <property type="nucleotide sequence ID" value="XM_025484703.1"/>
</dbReference>
<dbReference type="EMBL" id="PKFO01000001">
    <property type="protein sequence ID" value="PVH18694.1"/>
    <property type="molecule type" value="Genomic_DNA"/>
</dbReference>